<dbReference type="AlphaFoldDB" id="A0A8J2LLJ4"/>
<evidence type="ECO:0000256" key="8">
    <source>
        <dbReference type="ARBA" id="ARBA00035425"/>
    </source>
</evidence>
<feature type="compositionally biased region" description="Basic and acidic residues" evidence="9">
    <location>
        <begin position="87"/>
        <end position="98"/>
    </location>
</feature>
<dbReference type="OrthoDB" id="10249237at2759"/>
<dbReference type="GO" id="GO:0032543">
    <property type="term" value="P:mitochondrial translation"/>
    <property type="evidence" value="ECO:0007669"/>
    <property type="project" value="InterPro"/>
</dbReference>
<evidence type="ECO:0000313" key="11">
    <source>
        <dbReference type="Proteomes" id="UP000708208"/>
    </source>
</evidence>
<dbReference type="EMBL" id="CAJVCH010570697">
    <property type="protein sequence ID" value="CAG7835630.1"/>
    <property type="molecule type" value="Genomic_DNA"/>
</dbReference>
<dbReference type="PANTHER" id="PTHR34090">
    <property type="entry name" value="39S RIBOSOMAL PROTEIN L52, MITOCHONDRIAL"/>
    <property type="match status" value="1"/>
</dbReference>
<keyword evidence="4" id="KW-0689">Ribosomal protein</keyword>
<reference evidence="10" key="1">
    <citation type="submission" date="2021-06" db="EMBL/GenBank/DDBJ databases">
        <authorList>
            <person name="Hodson N. C."/>
            <person name="Mongue J. A."/>
            <person name="Jaron S. K."/>
        </authorList>
    </citation>
    <scope>NUCLEOTIDE SEQUENCE</scope>
</reference>
<name>A0A8J2LLJ4_9HEXA</name>
<feature type="compositionally biased region" description="Polar residues" evidence="9">
    <location>
        <begin position="1"/>
        <end position="14"/>
    </location>
</feature>
<evidence type="ECO:0000256" key="6">
    <source>
        <dbReference type="ARBA" id="ARBA00023274"/>
    </source>
</evidence>
<keyword evidence="3" id="KW-0809">Transit peptide</keyword>
<evidence type="ECO:0000256" key="3">
    <source>
        <dbReference type="ARBA" id="ARBA00022946"/>
    </source>
</evidence>
<dbReference type="Proteomes" id="UP000708208">
    <property type="component" value="Unassembled WGS sequence"/>
</dbReference>
<evidence type="ECO:0000256" key="9">
    <source>
        <dbReference type="SAM" id="MobiDB-lite"/>
    </source>
</evidence>
<protein>
    <recommendedName>
        <fullName evidence="7">Large ribosomal subunit protein mL52</fullName>
    </recommendedName>
    <alternativeName>
        <fullName evidence="8">39S ribosomal protein L52, mitochondrial</fullName>
    </alternativeName>
</protein>
<dbReference type="GO" id="GO:0005762">
    <property type="term" value="C:mitochondrial large ribosomal subunit"/>
    <property type="evidence" value="ECO:0007669"/>
    <property type="project" value="InterPro"/>
</dbReference>
<feature type="compositionally biased region" description="Basic residues" evidence="9">
    <location>
        <begin position="99"/>
        <end position="109"/>
    </location>
</feature>
<comment type="caution">
    <text evidence="10">The sequence shown here is derived from an EMBL/GenBank/DDBJ whole genome shotgun (WGS) entry which is preliminary data.</text>
</comment>
<evidence type="ECO:0000256" key="4">
    <source>
        <dbReference type="ARBA" id="ARBA00022980"/>
    </source>
</evidence>
<accession>A0A8J2LLJ4</accession>
<keyword evidence="11" id="KW-1185">Reference proteome</keyword>
<sequence>MSVASVHTSGSNCAGQEWRRERQKPLNINRYGAFADLPDYTFLDGRRTPPGPNKVRRALKQQEYAKKIMQYVSEVDFAVERQDRLRRDEQTQREEILARKLKPKGQKHA</sequence>
<dbReference type="Pfam" id="PF18699">
    <property type="entry name" value="MRPL52"/>
    <property type="match status" value="1"/>
</dbReference>
<evidence type="ECO:0000256" key="2">
    <source>
        <dbReference type="ARBA" id="ARBA00007232"/>
    </source>
</evidence>
<comment type="subcellular location">
    <subcellularLocation>
        <location evidence="1">Mitochondrion</location>
    </subcellularLocation>
</comment>
<gene>
    <name evidence="10" type="ORF">AFUS01_LOCUS44974</name>
</gene>
<keyword evidence="6" id="KW-0687">Ribonucleoprotein</keyword>
<evidence type="ECO:0000313" key="10">
    <source>
        <dbReference type="EMBL" id="CAG7835630.1"/>
    </source>
</evidence>
<dbReference type="InterPro" id="IPR034596">
    <property type="entry name" value="Ribosomal_mL52"/>
</dbReference>
<feature type="region of interest" description="Disordered" evidence="9">
    <location>
        <begin position="1"/>
        <end position="22"/>
    </location>
</feature>
<evidence type="ECO:0000256" key="1">
    <source>
        <dbReference type="ARBA" id="ARBA00004173"/>
    </source>
</evidence>
<comment type="similarity">
    <text evidence="2">Belongs to the mitochondrion-specific ribosomal protein mL52 family.</text>
</comment>
<evidence type="ECO:0000256" key="7">
    <source>
        <dbReference type="ARBA" id="ARBA00035181"/>
    </source>
</evidence>
<evidence type="ECO:0000256" key="5">
    <source>
        <dbReference type="ARBA" id="ARBA00023128"/>
    </source>
</evidence>
<feature type="region of interest" description="Disordered" evidence="9">
    <location>
        <begin position="87"/>
        <end position="109"/>
    </location>
</feature>
<dbReference type="GO" id="GO:0003735">
    <property type="term" value="F:structural constituent of ribosome"/>
    <property type="evidence" value="ECO:0007669"/>
    <property type="project" value="InterPro"/>
</dbReference>
<dbReference type="PANTHER" id="PTHR34090:SF1">
    <property type="entry name" value="LARGE RIBOSOMAL SUBUNIT PROTEIN ML52"/>
    <property type="match status" value="1"/>
</dbReference>
<organism evidence="10 11">
    <name type="scientific">Allacma fusca</name>
    <dbReference type="NCBI Taxonomy" id="39272"/>
    <lineage>
        <taxon>Eukaryota</taxon>
        <taxon>Metazoa</taxon>
        <taxon>Ecdysozoa</taxon>
        <taxon>Arthropoda</taxon>
        <taxon>Hexapoda</taxon>
        <taxon>Collembola</taxon>
        <taxon>Symphypleona</taxon>
        <taxon>Sminthuridae</taxon>
        <taxon>Allacma</taxon>
    </lineage>
</organism>
<proteinExistence type="inferred from homology"/>
<keyword evidence="5" id="KW-0496">Mitochondrion</keyword>